<dbReference type="AlphaFoldDB" id="A0A915ANL8"/>
<dbReference type="SUPFAM" id="SSF54928">
    <property type="entry name" value="RNA-binding domain, RBD"/>
    <property type="match status" value="3"/>
</dbReference>
<feature type="domain" description="RRM" evidence="6">
    <location>
        <begin position="264"/>
        <end position="340"/>
    </location>
</feature>
<keyword evidence="7" id="KW-1185">Reference proteome</keyword>
<dbReference type="CDD" id="cd12421">
    <property type="entry name" value="RRM1_PTBP1_hnRNPL_like"/>
    <property type="match status" value="1"/>
</dbReference>
<dbReference type="InterPro" id="IPR006536">
    <property type="entry name" value="HnRNP-L/PTB"/>
</dbReference>
<evidence type="ECO:0000259" key="6">
    <source>
        <dbReference type="PROSITE" id="PS50102"/>
    </source>
</evidence>
<dbReference type="InterPro" id="IPR000504">
    <property type="entry name" value="RRM_dom"/>
</dbReference>
<sequence>MTTVMGGAELHAAMRALSYRLKRGPDDLFAPLHANGGGLFAAGLPGMTVDSDAKKAKLDTSLTLVPTGMVLPQAQQHILSAVALANNQFLTNPPIISQAPNLAGVPAMAASTSTASLNGQRPSKVVHLRNIPSDMTELELLHFCMPYGKLVNYLMLKGKNQAFVEYEEEHGAQILVTMSSACPVAIRDRTIFCQFSTHQELKTDKRLRGSGFSMNSSENEANGEASNLLVLGNGGTSGGGAAAMGSSALDISASCTQQQPNSVLRVIIENMLYPVTLDVLHQIFSRYGKVLRIITFNKNNTFQALVQLSEATSAQMARQSLDGQNVYNGCCCLRIDYSKLATLNVKYNNDKSRDYTNPNLPSGELTLEQQLSLVSAATGGQMGPAIASLVQSPFAFPFSAANPQYALQQQAAFPQAGFADALAASPSGMSPFLTGLTTTLASGAGSPAAANAAVLNATAAALRFPHVGVLNISPVILVSNLDENKITPDALFTLFGVYGDVQRVKILFNKKDNALIQYAEPQQAQLAIQHLDKVRWHDKQIRVATSKHSSVQMPKEGQPDAGLTRDYSQSPLHRFKKPGSKNYMNIYPPSATLHLSNIPPNITEEYLTSAFEQRGFTPKGFKFFPKDHKMALLQLNDIETAIEALIEMHNFKLAENAHLRVSFSKSGI</sequence>
<feature type="domain" description="RRM" evidence="6">
    <location>
        <begin position="124"/>
        <end position="198"/>
    </location>
</feature>
<proteinExistence type="predicted"/>
<dbReference type="CDD" id="cd12693">
    <property type="entry name" value="RRM2_PTBP1_like"/>
    <property type="match status" value="1"/>
</dbReference>
<dbReference type="Pfam" id="PF11835">
    <property type="entry name" value="RRM_8"/>
    <property type="match status" value="1"/>
</dbReference>
<keyword evidence="2" id="KW-0677">Repeat</keyword>
<dbReference type="FunFam" id="3.30.70.330:FF:000341">
    <property type="entry name" value="Hephaestus, isoform C"/>
    <property type="match status" value="1"/>
</dbReference>
<dbReference type="InterPro" id="IPR035979">
    <property type="entry name" value="RBD_domain_sf"/>
</dbReference>
<dbReference type="Pfam" id="PF22976">
    <property type="entry name" value="RRM_10"/>
    <property type="match status" value="1"/>
</dbReference>
<reference evidence="8" key="1">
    <citation type="submission" date="2022-11" db="UniProtKB">
        <authorList>
            <consortium name="WormBaseParasite"/>
        </authorList>
    </citation>
    <scope>IDENTIFICATION</scope>
</reference>
<protein>
    <submittedName>
        <fullName evidence="8">RRM domain-containing protein</fullName>
    </submittedName>
</protein>
<accession>A0A915ANL8</accession>
<evidence type="ECO:0000313" key="8">
    <source>
        <dbReference type="WBParaSite" id="PgR011_g115_t01"/>
    </source>
</evidence>
<organism evidence="7 8">
    <name type="scientific">Parascaris univalens</name>
    <name type="common">Nematode worm</name>
    <dbReference type="NCBI Taxonomy" id="6257"/>
    <lineage>
        <taxon>Eukaryota</taxon>
        <taxon>Metazoa</taxon>
        <taxon>Ecdysozoa</taxon>
        <taxon>Nematoda</taxon>
        <taxon>Chromadorea</taxon>
        <taxon>Rhabditida</taxon>
        <taxon>Spirurina</taxon>
        <taxon>Ascaridomorpha</taxon>
        <taxon>Ascaridoidea</taxon>
        <taxon>Ascarididae</taxon>
        <taxon>Parascaris</taxon>
    </lineage>
</organism>
<evidence type="ECO:0000313" key="7">
    <source>
        <dbReference type="Proteomes" id="UP000887569"/>
    </source>
</evidence>
<evidence type="ECO:0000256" key="3">
    <source>
        <dbReference type="ARBA" id="ARBA00022884"/>
    </source>
</evidence>
<dbReference type="Gene3D" id="3.30.70.330">
    <property type="match status" value="4"/>
</dbReference>
<feature type="domain" description="RRM" evidence="6">
    <location>
        <begin position="474"/>
        <end position="548"/>
    </location>
</feature>
<dbReference type="GO" id="GO:0006397">
    <property type="term" value="P:mRNA processing"/>
    <property type="evidence" value="ECO:0007669"/>
    <property type="project" value="InterPro"/>
</dbReference>
<evidence type="ECO:0000256" key="5">
    <source>
        <dbReference type="SAM" id="MobiDB-lite"/>
    </source>
</evidence>
<evidence type="ECO:0000256" key="2">
    <source>
        <dbReference type="ARBA" id="ARBA00022737"/>
    </source>
</evidence>
<dbReference type="SMART" id="SM00360">
    <property type="entry name" value="RRM"/>
    <property type="match status" value="4"/>
</dbReference>
<dbReference type="Pfam" id="PF13893">
    <property type="entry name" value="RRM_5"/>
    <property type="match status" value="1"/>
</dbReference>
<dbReference type="PROSITE" id="PS50102">
    <property type="entry name" value="RRM"/>
    <property type="match status" value="4"/>
</dbReference>
<dbReference type="PANTHER" id="PTHR15592">
    <property type="entry name" value="MATRIN 3/NUCLEAR PROTEIN 220-RELATED"/>
    <property type="match status" value="1"/>
</dbReference>
<dbReference type="NCBIfam" id="TIGR01649">
    <property type="entry name" value="hnRNP-L_PTB"/>
    <property type="match status" value="1"/>
</dbReference>
<dbReference type="WBParaSite" id="PgR011_g115_t01">
    <property type="protein sequence ID" value="PgR011_g115_t01"/>
    <property type="gene ID" value="PgR011_g115"/>
</dbReference>
<dbReference type="GO" id="GO:0005634">
    <property type="term" value="C:nucleus"/>
    <property type="evidence" value="ECO:0007669"/>
    <property type="project" value="InterPro"/>
</dbReference>
<dbReference type="InterPro" id="IPR012677">
    <property type="entry name" value="Nucleotide-bd_a/b_plait_sf"/>
</dbReference>
<feature type="region of interest" description="Disordered" evidence="5">
    <location>
        <begin position="545"/>
        <end position="567"/>
    </location>
</feature>
<dbReference type="Pfam" id="PF00076">
    <property type="entry name" value="RRM_1"/>
    <property type="match status" value="1"/>
</dbReference>
<dbReference type="FunFam" id="3.30.70.330:FF:000018">
    <property type="entry name" value="Polypyrimidine tract-binding protein 2 isoform 1"/>
    <property type="match status" value="1"/>
</dbReference>
<dbReference type="InterPro" id="IPR021790">
    <property type="entry name" value="PTBP1-like_RRM2"/>
</dbReference>
<name>A0A915ANL8_PARUN</name>
<evidence type="ECO:0000256" key="4">
    <source>
        <dbReference type="PROSITE-ProRule" id="PRU00176"/>
    </source>
</evidence>
<dbReference type="Proteomes" id="UP000887569">
    <property type="component" value="Unplaced"/>
</dbReference>
<dbReference type="InterPro" id="IPR055204">
    <property type="entry name" value="HNRNPL_RRM"/>
</dbReference>
<dbReference type="GO" id="GO:0003723">
    <property type="term" value="F:RNA binding"/>
    <property type="evidence" value="ECO:0007669"/>
    <property type="project" value="UniProtKB-UniRule"/>
</dbReference>
<dbReference type="CDD" id="cd12423">
    <property type="entry name" value="RRM3_PTBP1_like"/>
    <property type="match status" value="1"/>
</dbReference>
<evidence type="ECO:0000256" key="1">
    <source>
        <dbReference type="ARBA" id="ARBA00022553"/>
    </source>
</evidence>
<keyword evidence="3 4" id="KW-0694">RNA-binding</keyword>
<dbReference type="CDD" id="cd12425">
    <property type="entry name" value="RRM4_PTBP1_like"/>
    <property type="match status" value="1"/>
</dbReference>
<keyword evidence="1" id="KW-0597">Phosphoprotein</keyword>
<feature type="domain" description="RRM" evidence="6">
    <location>
        <begin position="591"/>
        <end position="666"/>
    </location>
</feature>